<comment type="caution">
    <text evidence="1">The sequence shown here is derived from an EMBL/GenBank/DDBJ whole genome shotgun (WGS) entry which is preliminary data.</text>
</comment>
<dbReference type="EMBL" id="JBJQOH010000004">
    <property type="protein sequence ID" value="KAL3689741.1"/>
    <property type="molecule type" value="Genomic_DNA"/>
</dbReference>
<proteinExistence type="predicted"/>
<protein>
    <submittedName>
        <fullName evidence="1">Uncharacterized protein</fullName>
    </submittedName>
</protein>
<dbReference type="Proteomes" id="UP001633002">
    <property type="component" value="Unassembled WGS sequence"/>
</dbReference>
<gene>
    <name evidence="1" type="ORF">R1sor_016050</name>
</gene>
<evidence type="ECO:0000313" key="1">
    <source>
        <dbReference type="EMBL" id="KAL3689741.1"/>
    </source>
</evidence>
<dbReference type="AlphaFoldDB" id="A0ABD3HI33"/>
<organism evidence="1 2">
    <name type="scientific">Riccia sorocarpa</name>
    <dbReference type="NCBI Taxonomy" id="122646"/>
    <lineage>
        <taxon>Eukaryota</taxon>
        <taxon>Viridiplantae</taxon>
        <taxon>Streptophyta</taxon>
        <taxon>Embryophyta</taxon>
        <taxon>Marchantiophyta</taxon>
        <taxon>Marchantiopsida</taxon>
        <taxon>Marchantiidae</taxon>
        <taxon>Marchantiales</taxon>
        <taxon>Ricciaceae</taxon>
        <taxon>Riccia</taxon>
    </lineage>
</organism>
<reference evidence="1 2" key="1">
    <citation type="submission" date="2024-09" db="EMBL/GenBank/DDBJ databases">
        <title>Chromosome-scale assembly of Riccia sorocarpa.</title>
        <authorList>
            <person name="Paukszto L."/>
        </authorList>
    </citation>
    <scope>NUCLEOTIDE SEQUENCE [LARGE SCALE GENOMIC DNA]</scope>
    <source>
        <strain evidence="1">LP-2024</strain>
        <tissue evidence="1">Aerial parts of the thallus</tissue>
    </source>
</reference>
<accession>A0ABD3HI33</accession>
<name>A0ABD3HI33_9MARC</name>
<evidence type="ECO:0000313" key="2">
    <source>
        <dbReference type="Proteomes" id="UP001633002"/>
    </source>
</evidence>
<sequence length="104" mass="10914">MGDRKQLSGAGSECSVQSLFYSGGGGVANGKLNVVNLLSPARGGRKQVVIPPEVLRWLSDIRISTKKVERIMARSGAQSTQILDLENLTPGANHPVSHGGMGCV</sequence>
<keyword evidence="2" id="KW-1185">Reference proteome</keyword>